<dbReference type="EMBL" id="JAAMCP010000003">
    <property type="protein sequence ID" value="NTF36280.1"/>
    <property type="molecule type" value="Genomic_DNA"/>
</dbReference>
<protein>
    <recommendedName>
        <fullName evidence="1">DNA 3'-5' helicase II</fullName>
    </recommendedName>
</protein>
<dbReference type="GO" id="GO:0003677">
    <property type="term" value="F:DNA binding"/>
    <property type="evidence" value="ECO:0007669"/>
    <property type="project" value="InterPro"/>
</dbReference>
<keyword evidence="6" id="KW-1185">Reference proteome</keyword>
<reference evidence="3 6" key="1">
    <citation type="journal article" date="2020" name="Science">
        <title>Unexpected conservation and global transmission of agrobacterial virulence plasmids.</title>
        <authorList>
            <person name="Weisberg A.J."/>
            <person name="Davis E.W. 2nd"/>
            <person name="Tabima J."/>
            <person name="Belcher M.S."/>
            <person name="Miller M."/>
            <person name="Kuo C.H."/>
            <person name="Loper J.E."/>
            <person name="Grunwald N.J."/>
            <person name="Putnam M.L."/>
            <person name="Chang J.H."/>
        </authorList>
    </citation>
    <scope>NUCLEOTIDE SEQUENCE [LARGE SCALE GENOMIC DNA]</scope>
    <source>
        <strain evidence="3 6">A19/93</strain>
    </source>
</reference>
<organism evidence="4 5">
    <name type="scientific">Agrobacterium rubi</name>
    <dbReference type="NCBI Taxonomy" id="28099"/>
    <lineage>
        <taxon>Bacteria</taxon>
        <taxon>Pseudomonadati</taxon>
        <taxon>Pseudomonadota</taxon>
        <taxon>Alphaproteobacteria</taxon>
        <taxon>Hyphomicrobiales</taxon>
        <taxon>Rhizobiaceae</taxon>
        <taxon>Rhizobium/Agrobacterium group</taxon>
        <taxon>Agrobacterium</taxon>
    </lineage>
</organism>
<dbReference type="InterPro" id="IPR000212">
    <property type="entry name" value="DNA_helicase_UvrD/REP"/>
</dbReference>
<dbReference type="Pfam" id="PF13245">
    <property type="entry name" value="AAA_19"/>
    <property type="match status" value="1"/>
</dbReference>
<dbReference type="GO" id="GO:0005524">
    <property type="term" value="F:ATP binding"/>
    <property type="evidence" value="ECO:0007669"/>
    <property type="project" value="InterPro"/>
</dbReference>
<dbReference type="InterPro" id="IPR027417">
    <property type="entry name" value="P-loop_NTPase"/>
</dbReference>
<evidence type="ECO:0000313" key="5">
    <source>
        <dbReference type="Proteomes" id="UP000663912"/>
    </source>
</evidence>
<sequence>MVTYIGIGSDLPEENSERLVAKALKKIGDDWTVIHHVVWQSKRAGRQGDGEADFVLLHPNKGILILEVKGGGIDIHDGRWTTTDRYGRKSDISPFEQVEDSKYALIQWLKAARLHRKTRVGHAVVFPDIATLQHLGPAATPAITWFKSDLDNIAQAIQRAVDHWSLSADFDEEQYQEVVRILAPTVTARKPLATFSSEIEQEILFLTAEQVQIFGRLRAARGGVVIGGAGSGKTVLAIARAEQLAKDGFRTLFVCFNELLGNSLQERFAQHSKISASSYHSICLREIRRAKLQIPERFTADWWEHQASSSFKQAVAATGLSFDAIVIDECQDFRPEWVDSLRSLVPQAENAPMFFFADQRQELWKRDWETSQPWAFSWTLYENMRNTLPIATKVRSIFQDSPTRKGINGPDPRWIEPKDSSRPVSDTIAAVEELLKEGFAPKRIVVLCTTRRLVDRLREHSVGSTSFGTWGGHGIAVETIRRFKGLEGEAIVVVLDTSEAFGQIEPYIAFSRARTVLTVIGTAQQRTALNW</sequence>
<dbReference type="GO" id="GO:0043138">
    <property type="term" value="F:3'-5' DNA helicase activity"/>
    <property type="evidence" value="ECO:0007669"/>
    <property type="project" value="TreeGrafter"/>
</dbReference>
<evidence type="ECO:0000259" key="2">
    <source>
        <dbReference type="Pfam" id="PF08378"/>
    </source>
</evidence>
<dbReference type="PANTHER" id="PTHR11070">
    <property type="entry name" value="UVRD / RECB / PCRA DNA HELICASE FAMILY MEMBER"/>
    <property type="match status" value="1"/>
</dbReference>
<evidence type="ECO:0000256" key="1">
    <source>
        <dbReference type="ARBA" id="ARBA00034923"/>
    </source>
</evidence>
<dbReference type="Pfam" id="PF08378">
    <property type="entry name" value="NERD"/>
    <property type="match status" value="1"/>
</dbReference>
<dbReference type="PANTHER" id="PTHR11070:SF2">
    <property type="entry name" value="ATP-DEPENDENT DNA HELICASE SRS2"/>
    <property type="match status" value="1"/>
</dbReference>
<dbReference type="Proteomes" id="UP000822331">
    <property type="component" value="Unassembled WGS sequence"/>
</dbReference>
<dbReference type="SUPFAM" id="SSF52540">
    <property type="entry name" value="P-loop containing nucleoside triphosphate hydrolases"/>
    <property type="match status" value="1"/>
</dbReference>
<dbReference type="RefSeq" id="WP_065698309.1">
    <property type="nucleotide sequence ID" value="NZ_CP049206.1"/>
</dbReference>
<evidence type="ECO:0000313" key="4">
    <source>
        <dbReference type="EMBL" id="QTG01357.1"/>
    </source>
</evidence>
<dbReference type="KEGG" id="arui:G6M88_13595"/>
<evidence type="ECO:0000313" key="6">
    <source>
        <dbReference type="Proteomes" id="UP000822331"/>
    </source>
</evidence>
<dbReference type="Gene3D" id="3.40.50.300">
    <property type="entry name" value="P-loop containing nucleotide triphosphate hydrolases"/>
    <property type="match status" value="2"/>
</dbReference>
<gene>
    <name evidence="3" type="ORF">G6L72_06060</name>
    <name evidence="4" type="ORF">G6M88_13595</name>
</gene>
<dbReference type="AlphaFoldDB" id="A0AAE7R999"/>
<proteinExistence type="predicted"/>
<name>A0AAE7R999_9HYPH</name>
<dbReference type="GO" id="GO:0000725">
    <property type="term" value="P:recombinational repair"/>
    <property type="evidence" value="ECO:0007669"/>
    <property type="project" value="TreeGrafter"/>
</dbReference>
<accession>A0AAE7R999</accession>
<dbReference type="InterPro" id="IPR011528">
    <property type="entry name" value="NERD"/>
</dbReference>
<reference evidence="4" key="2">
    <citation type="submission" date="2020-02" db="EMBL/GenBank/DDBJ databases">
        <title>Unexpected conservation and global transmission of agrobacterial virulence plasmids.</title>
        <authorList>
            <person name="Weisberg A.J."/>
            <person name="Davis E.W. II"/>
            <person name="Tabima J.R."/>
            <person name="Belcher M.S."/>
            <person name="Miller M."/>
            <person name="Kuo C.-H."/>
            <person name="Loper J.E."/>
            <person name="Grunwald N.J."/>
            <person name="Putnam M.L."/>
            <person name="Chang J.H."/>
        </authorList>
    </citation>
    <scope>NUCLEOTIDE SEQUENCE</scope>
    <source>
        <strain evidence="4">W2/73</strain>
    </source>
</reference>
<evidence type="ECO:0000313" key="3">
    <source>
        <dbReference type="EMBL" id="NTF36280.1"/>
    </source>
</evidence>
<feature type="domain" description="NERD" evidence="2">
    <location>
        <begin position="15"/>
        <end position="127"/>
    </location>
</feature>
<dbReference type="EMBL" id="CP049206">
    <property type="protein sequence ID" value="QTG01357.1"/>
    <property type="molecule type" value="Genomic_DNA"/>
</dbReference>
<dbReference type="Proteomes" id="UP000663912">
    <property type="component" value="Chromosome 1"/>
</dbReference>